<evidence type="ECO:0000256" key="3">
    <source>
        <dbReference type="ARBA" id="ARBA00022475"/>
    </source>
</evidence>
<feature type="transmembrane region" description="Helical" evidence="7">
    <location>
        <begin position="69"/>
        <end position="95"/>
    </location>
</feature>
<dbReference type="InterPro" id="IPR000515">
    <property type="entry name" value="MetI-like"/>
</dbReference>
<keyword evidence="6 7" id="KW-0472">Membrane</keyword>
<dbReference type="Pfam" id="PF00528">
    <property type="entry name" value="BPD_transp_1"/>
    <property type="match status" value="1"/>
</dbReference>
<dbReference type="GO" id="GO:0055085">
    <property type="term" value="P:transmembrane transport"/>
    <property type="evidence" value="ECO:0007669"/>
    <property type="project" value="InterPro"/>
</dbReference>
<keyword evidence="4 7" id="KW-0812">Transmembrane</keyword>
<keyword evidence="2 7" id="KW-0813">Transport</keyword>
<accession>A0A832MPT0</accession>
<evidence type="ECO:0000256" key="1">
    <source>
        <dbReference type="ARBA" id="ARBA00004651"/>
    </source>
</evidence>
<evidence type="ECO:0000256" key="7">
    <source>
        <dbReference type="RuleBase" id="RU363032"/>
    </source>
</evidence>
<dbReference type="SUPFAM" id="SSF161098">
    <property type="entry name" value="MetI-like"/>
    <property type="match status" value="1"/>
</dbReference>
<sequence length="273" mass="30018">MFKSDRIWNLVAHFVLVIFSFIILFPIIWTVRTSFVPEVFAYEIPPRWLFKPTLANYVGVLKENDLIRYLLNSLIVSGISTLISLPIASLAGYALAKYNTGGSALKFAIISSQMLPPIVLVIPLFMMFLSLKLVNTRTGLIVSYLAFNLPFLVWIMMGFFESVPKELEEAALIDGASRIKTFFSIIVPVATPGLLSAGILSFIMCWNEFLFALVLTGAKASTLPVALAALQTQRGVLIGKLSAGIVLGISPIILMGFFIQKYLVKGLSFGALK</sequence>
<dbReference type="PANTHER" id="PTHR32243">
    <property type="entry name" value="MALTOSE TRANSPORT SYSTEM PERMEASE-RELATED"/>
    <property type="match status" value="1"/>
</dbReference>
<comment type="caution">
    <text evidence="9">The sequence shown here is derived from an EMBL/GenBank/DDBJ whole genome shotgun (WGS) entry which is preliminary data.</text>
</comment>
<evidence type="ECO:0000256" key="5">
    <source>
        <dbReference type="ARBA" id="ARBA00022989"/>
    </source>
</evidence>
<dbReference type="Gene3D" id="1.10.3720.10">
    <property type="entry name" value="MetI-like"/>
    <property type="match status" value="1"/>
</dbReference>
<evidence type="ECO:0000256" key="4">
    <source>
        <dbReference type="ARBA" id="ARBA00022692"/>
    </source>
</evidence>
<keyword evidence="3" id="KW-1003">Cell membrane</keyword>
<feature type="domain" description="ABC transmembrane type-1" evidence="8">
    <location>
        <begin position="70"/>
        <end position="259"/>
    </location>
</feature>
<feature type="transmembrane region" description="Helical" evidence="7">
    <location>
        <begin position="107"/>
        <end position="129"/>
    </location>
</feature>
<dbReference type="PANTHER" id="PTHR32243:SF18">
    <property type="entry name" value="INNER MEMBRANE ABC TRANSPORTER PERMEASE PROTEIN YCJP"/>
    <property type="match status" value="1"/>
</dbReference>
<feature type="transmembrane region" description="Helical" evidence="7">
    <location>
        <begin position="181"/>
        <end position="203"/>
    </location>
</feature>
<comment type="similarity">
    <text evidence="7">Belongs to the binding-protein-dependent transport system permease family.</text>
</comment>
<organism evidence="9">
    <name type="scientific">Pseudothermotoga hypogea</name>
    <dbReference type="NCBI Taxonomy" id="57487"/>
    <lineage>
        <taxon>Bacteria</taxon>
        <taxon>Thermotogati</taxon>
        <taxon>Thermotogota</taxon>
        <taxon>Thermotogae</taxon>
        <taxon>Thermotogales</taxon>
        <taxon>Thermotogaceae</taxon>
        <taxon>Pseudothermotoga</taxon>
    </lineage>
</organism>
<proteinExistence type="inferred from homology"/>
<dbReference type="InterPro" id="IPR050901">
    <property type="entry name" value="BP-dep_ABC_trans_perm"/>
</dbReference>
<dbReference type="EMBL" id="DTKQ01000041">
    <property type="protein sequence ID" value="HGZ79437.1"/>
    <property type="molecule type" value="Genomic_DNA"/>
</dbReference>
<feature type="transmembrane region" description="Helical" evidence="7">
    <location>
        <begin position="237"/>
        <end position="259"/>
    </location>
</feature>
<dbReference type="CDD" id="cd06261">
    <property type="entry name" value="TM_PBP2"/>
    <property type="match status" value="1"/>
</dbReference>
<feature type="transmembrane region" description="Helical" evidence="7">
    <location>
        <begin position="7"/>
        <end position="29"/>
    </location>
</feature>
<comment type="subcellular location">
    <subcellularLocation>
        <location evidence="1 7">Cell membrane</location>
        <topology evidence="1 7">Multi-pass membrane protein</topology>
    </subcellularLocation>
</comment>
<evidence type="ECO:0000259" key="8">
    <source>
        <dbReference type="PROSITE" id="PS50928"/>
    </source>
</evidence>
<dbReference type="AlphaFoldDB" id="A0A832MPT0"/>
<evidence type="ECO:0000256" key="6">
    <source>
        <dbReference type="ARBA" id="ARBA00023136"/>
    </source>
</evidence>
<protein>
    <submittedName>
        <fullName evidence="9">Carbohydrate ABC transporter permease</fullName>
    </submittedName>
</protein>
<name>A0A832MPT0_9THEM</name>
<dbReference type="GO" id="GO:0005886">
    <property type="term" value="C:plasma membrane"/>
    <property type="evidence" value="ECO:0007669"/>
    <property type="project" value="UniProtKB-SubCell"/>
</dbReference>
<evidence type="ECO:0000313" key="9">
    <source>
        <dbReference type="EMBL" id="HGZ79437.1"/>
    </source>
</evidence>
<reference evidence="9" key="1">
    <citation type="journal article" date="2020" name="mSystems">
        <title>Genome- and Community-Level Interaction Insights into Carbon Utilization and Element Cycling Functions of Hydrothermarchaeota in Hydrothermal Sediment.</title>
        <authorList>
            <person name="Zhou Z."/>
            <person name="Liu Y."/>
            <person name="Xu W."/>
            <person name="Pan J."/>
            <person name="Luo Z.H."/>
            <person name="Li M."/>
        </authorList>
    </citation>
    <scope>NUCLEOTIDE SEQUENCE [LARGE SCALE GENOMIC DNA]</scope>
    <source>
        <strain evidence="9">SpSt-86</strain>
    </source>
</reference>
<feature type="transmembrane region" description="Helical" evidence="7">
    <location>
        <begin position="141"/>
        <end position="160"/>
    </location>
</feature>
<evidence type="ECO:0000256" key="2">
    <source>
        <dbReference type="ARBA" id="ARBA00022448"/>
    </source>
</evidence>
<gene>
    <name evidence="9" type="ORF">ENW55_05600</name>
</gene>
<keyword evidence="5 7" id="KW-1133">Transmembrane helix</keyword>
<dbReference type="PROSITE" id="PS50928">
    <property type="entry name" value="ABC_TM1"/>
    <property type="match status" value="1"/>
</dbReference>
<feature type="transmembrane region" description="Helical" evidence="7">
    <location>
        <begin position="209"/>
        <end position="230"/>
    </location>
</feature>
<dbReference type="InterPro" id="IPR035906">
    <property type="entry name" value="MetI-like_sf"/>
</dbReference>